<evidence type="ECO:0000313" key="4">
    <source>
        <dbReference type="Proteomes" id="UP000824633"/>
    </source>
</evidence>
<evidence type="ECO:0008006" key="5">
    <source>
        <dbReference type="Google" id="ProtNLM"/>
    </source>
</evidence>
<feature type="signal peptide" evidence="2">
    <location>
        <begin position="1"/>
        <end position="19"/>
    </location>
</feature>
<keyword evidence="2" id="KW-0732">Signal</keyword>
<evidence type="ECO:0000313" key="3">
    <source>
        <dbReference type="EMBL" id="BCZ45864.1"/>
    </source>
</evidence>
<feature type="compositionally biased region" description="Polar residues" evidence="1">
    <location>
        <begin position="34"/>
        <end position="46"/>
    </location>
</feature>
<protein>
    <recommendedName>
        <fullName evidence="5">Lipoprotein</fullName>
    </recommendedName>
</protein>
<sequence>MKRLKFCLLFFLIFLMACSSNTPKSTNKLEDNNNESSQTVTRNYGDTSKEKQLSSGDSKKDKVSSEENITEKIKNYIISGQENKPEAQKIKWSKTFLNTVDIKGLYKQYIANGGHIDDLESFASYMTLNAPVQRDWKNLFSKDLYDTYGEKVVRLEHLKDDLYQAYIVKEGLEIPYVVVSARTGYFHG</sequence>
<organism evidence="3 4">
    <name type="scientific">Clostridium gelidum</name>
    <dbReference type="NCBI Taxonomy" id="704125"/>
    <lineage>
        <taxon>Bacteria</taxon>
        <taxon>Bacillati</taxon>
        <taxon>Bacillota</taxon>
        <taxon>Clostridia</taxon>
        <taxon>Eubacteriales</taxon>
        <taxon>Clostridiaceae</taxon>
        <taxon>Clostridium</taxon>
    </lineage>
</organism>
<accession>A0ABM7TA57</accession>
<feature type="chain" id="PRO_5046885208" description="Lipoprotein" evidence="2">
    <location>
        <begin position="20"/>
        <end position="188"/>
    </location>
</feature>
<feature type="region of interest" description="Disordered" evidence="1">
    <location>
        <begin position="24"/>
        <end position="66"/>
    </location>
</feature>
<reference evidence="4" key="1">
    <citation type="submission" date="2021-07" db="EMBL/GenBank/DDBJ databases">
        <title>Complete genome sequencing of a Clostridium isolate.</title>
        <authorList>
            <person name="Ueki A."/>
            <person name="Tonouchi A."/>
        </authorList>
    </citation>
    <scope>NUCLEOTIDE SEQUENCE [LARGE SCALE GENOMIC DNA]</scope>
    <source>
        <strain evidence="4">C5S11</strain>
    </source>
</reference>
<proteinExistence type="predicted"/>
<evidence type="ECO:0000256" key="1">
    <source>
        <dbReference type="SAM" id="MobiDB-lite"/>
    </source>
</evidence>
<feature type="compositionally biased region" description="Basic and acidic residues" evidence="1">
    <location>
        <begin position="47"/>
        <end position="66"/>
    </location>
</feature>
<evidence type="ECO:0000256" key="2">
    <source>
        <dbReference type="SAM" id="SignalP"/>
    </source>
</evidence>
<dbReference type="EMBL" id="AP024849">
    <property type="protein sequence ID" value="BCZ45864.1"/>
    <property type="molecule type" value="Genomic_DNA"/>
</dbReference>
<gene>
    <name evidence="3" type="ORF">psyc5s11_19310</name>
</gene>
<dbReference type="Proteomes" id="UP000824633">
    <property type="component" value="Chromosome"/>
</dbReference>
<name>A0ABM7TA57_9CLOT</name>
<dbReference type="PROSITE" id="PS51257">
    <property type="entry name" value="PROKAR_LIPOPROTEIN"/>
    <property type="match status" value="1"/>
</dbReference>
<keyword evidence="4" id="KW-1185">Reference proteome</keyword>
<dbReference type="RefSeq" id="WP_224037406.1">
    <property type="nucleotide sequence ID" value="NZ_AP024849.1"/>
</dbReference>